<dbReference type="Proteomes" id="UP000515211">
    <property type="component" value="Chromosome 9"/>
</dbReference>
<keyword evidence="1" id="KW-0732">Signal</keyword>
<feature type="chain" id="PRO_5039527113" evidence="1">
    <location>
        <begin position="29"/>
        <end position="162"/>
    </location>
</feature>
<evidence type="ECO:0000313" key="2">
    <source>
        <dbReference type="Proteomes" id="UP000515211"/>
    </source>
</evidence>
<dbReference type="RefSeq" id="XP_052110274.1">
    <property type="nucleotide sequence ID" value="XM_052254314.1"/>
</dbReference>
<proteinExistence type="predicted"/>
<organism evidence="2 3">
    <name type="scientific">Arachis duranensis</name>
    <name type="common">Wild peanut</name>
    <dbReference type="NCBI Taxonomy" id="130453"/>
    <lineage>
        <taxon>Eukaryota</taxon>
        <taxon>Viridiplantae</taxon>
        <taxon>Streptophyta</taxon>
        <taxon>Embryophyta</taxon>
        <taxon>Tracheophyta</taxon>
        <taxon>Spermatophyta</taxon>
        <taxon>Magnoliopsida</taxon>
        <taxon>eudicotyledons</taxon>
        <taxon>Gunneridae</taxon>
        <taxon>Pentapetalae</taxon>
        <taxon>rosids</taxon>
        <taxon>fabids</taxon>
        <taxon>Fabales</taxon>
        <taxon>Fabaceae</taxon>
        <taxon>Papilionoideae</taxon>
        <taxon>50 kb inversion clade</taxon>
        <taxon>dalbergioids sensu lato</taxon>
        <taxon>Dalbergieae</taxon>
        <taxon>Pterocarpus clade</taxon>
        <taxon>Arachis</taxon>
    </lineage>
</organism>
<reference evidence="2" key="1">
    <citation type="journal article" date="2016" name="Nat. Genet.">
        <title>The genome sequences of Arachis duranensis and Arachis ipaensis, the diploid ancestors of cultivated peanut.</title>
        <authorList>
            <person name="Bertioli D.J."/>
            <person name="Cannon S.B."/>
            <person name="Froenicke L."/>
            <person name="Huang G."/>
            <person name="Farmer A.D."/>
            <person name="Cannon E.K."/>
            <person name="Liu X."/>
            <person name="Gao D."/>
            <person name="Clevenger J."/>
            <person name="Dash S."/>
            <person name="Ren L."/>
            <person name="Moretzsohn M.C."/>
            <person name="Shirasawa K."/>
            <person name="Huang W."/>
            <person name="Vidigal B."/>
            <person name="Abernathy B."/>
            <person name="Chu Y."/>
            <person name="Niederhuth C.E."/>
            <person name="Umale P."/>
            <person name="Araujo A.C."/>
            <person name="Kozik A."/>
            <person name="Kim K.D."/>
            <person name="Burow M.D."/>
            <person name="Varshney R.K."/>
            <person name="Wang X."/>
            <person name="Zhang X."/>
            <person name="Barkley N."/>
            <person name="Guimaraes P.M."/>
            <person name="Isobe S."/>
            <person name="Guo B."/>
            <person name="Liao B."/>
            <person name="Stalker H.T."/>
            <person name="Schmitz R.J."/>
            <person name="Scheffler B.E."/>
            <person name="Leal-Bertioli S.C."/>
            <person name="Xun X."/>
            <person name="Jackson S.A."/>
            <person name="Michelmore R."/>
            <person name="Ozias-Akins P."/>
        </authorList>
    </citation>
    <scope>NUCLEOTIDE SEQUENCE [LARGE SCALE GENOMIC DNA]</scope>
    <source>
        <strain evidence="2">cv. V14167</strain>
    </source>
</reference>
<evidence type="ECO:0000313" key="3">
    <source>
        <dbReference type="RefSeq" id="XP_052110274.1"/>
    </source>
</evidence>
<dbReference type="GeneID" id="127741574"/>
<reference evidence="3" key="2">
    <citation type="submission" date="2025-08" db="UniProtKB">
        <authorList>
            <consortium name="RefSeq"/>
        </authorList>
    </citation>
    <scope>IDENTIFICATION</scope>
    <source>
        <tissue evidence="3">Whole plant</tissue>
    </source>
</reference>
<accession>A0A9C6TGQ9</accession>
<protein>
    <submittedName>
        <fullName evidence="3">Uncharacterized protein LOC127741574</fullName>
    </submittedName>
</protein>
<dbReference type="KEGG" id="adu:127741574"/>
<feature type="signal peptide" evidence="1">
    <location>
        <begin position="1"/>
        <end position="28"/>
    </location>
</feature>
<sequence>MVTREGDIGGLLAVVMTLLPSAASSGDGKPQCHRRSIIRQARHRSPPSPISRAFLALVVTSGSSSSSPTWTSSPLRLLSLPRNQFRAVIAPVDVEIEAAGPRLPPRLQQLLGLLRTTWSQSVDRVGALLLEAFNAAIVNGGRKGGIIIQRFHEAINFSPDPT</sequence>
<keyword evidence="2" id="KW-1185">Reference proteome</keyword>
<gene>
    <name evidence="3" type="primary">LOC127741574</name>
</gene>
<evidence type="ECO:0000256" key="1">
    <source>
        <dbReference type="SAM" id="SignalP"/>
    </source>
</evidence>
<name>A0A9C6TGQ9_ARADU</name>
<dbReference type="AlphaFoldDB" id="A0A9C6TGQ9"/>